<evidence type="ECO:0000313" key="2">
    <source>
        <dbReference type="Proteomes" id="UP001060085"/>
    </source>
</evidence>
<evidence type="ECO:0000313" key="1">
    <source>
        <dbReference type="EMBL" id="KAI5661037.1"/>
    </source>
</evidence>
<sequence>MGEVAVDPAFIQAVEHRPNLTIIQAEGIPIIDLSSLINSSSSSDDSPKSDELERLISEIGKACSDWGFFQVINHGVPLECRQRIESVSRKFFALSKEEKLKVKRDEENPLGYYDTEHTKNVRDWKEVFDFTVQNPAVIPASDEPEDEDVRKINSQWPQYPPEFREACEDYVKEMEKLSFKLLELISLSLGLPANRMNRFFEKDETSFIRLNHYPPCPISHLALGVGRHKDAGALTVLAQDDVGGLQVKRKIDGEWILVKPTPNAYIINVGDIIQVWSNDKYESVEHRVMVNSEKERFSIPFFFNPAHYTWVEPLKELINQQNPSKYKAYNWGKFFTTRKGSNFKKLDVENIQIYHFKNI</sequence>
<comment type="caution">
    <text evidence="1">The sequence shown here is derived from an EMBL/GenBank/DDBJ whole genome shotgun (WGS) entry which is preliminary data.</text>
</comment>
<protein>
    <submittedName>
        <fullName evidence="1">Uncharacterized protein</fullName>
    </submittedName>
</protein>
<accession>A0ACC0ALZ1</accession>
<dbReference type="EMBL" id="CM044705">
    <property type="protein sequence ID" value="KAI5661037.1"/>
    <property type="molecule type" value="Genomic_DNA"/>
</dbReference>
<gene>
    <name evidence="1" type="ORF">M9H77_20360</name>
</gene>
<name>A0ACC0ALZ1_CATRO</name>
<dbReference type="Proteomes" id="UP001060085">
    <property type="component" value="Linkage Group LG05"/>
</dbReference>
<proteinExistence type="predicted"/>
<reference evidence="2" key="1">
    <citation type="journal article" date="2023" name="Nat. Plants">
        <title>Single-cell RNA sequencing provides a high-resolution roadmap for understanding the multicellular compartmentation of specialized metabolism.</title>
        <authorList>
            <person name="Sun S."/>
            <person name="Shen X."/>
            <person name="Li Y."/>
            <person name="Li Y."/>
            <person name="Wang S."/>
            <person name="Li R."/>
            <person name="Zhang H."/>
            <person name="Shen G."/>
            <person name="Guo B."/>
            <person name="Wei J."/>
            <person name="Xu J."/>
            <person name="St-Pierre B."/>
            <person name="Chen S."/>
            <person name="Sun C."/>
        </authorList>
    </citation>
    <scope>NUCLEOTIDE SEQUENCE [LARGE SCALE GENOMIC DNA]</scope>
</reference>
<organism evidence="1 2">
    <name type="scientific">Catharanthus roseus</name>
    <name type="common">Madagascar periwinkle</name>
    <name type="synonym">Vinca rosea</name>
    <dbReference type="NCBI Taxonomy" id="4058"/>
    <lineage>
        <taxon>Eukaryota</taxon>
        <taxon>Viridiplantae</taxon>
        <taxon>Streptophyta</taxon>
        <taxon>Embryophyta</taxon>
        <taxon>Tracheophyta</taxon>
        <taxon>Spermatophyta</taxon>
        <taxon>Magnoliopsida</taxon>
        <taxon>eudicotyledons</taxon>
        <taxon>Gunneridae</taxon>
        <taxon>Pentapetalae</taxon>
        <taxon>asterids</taxon>
        <taxon>lamiids</taxon>
        <taxon>Gentianales</taxon>
        <taxon>Apocynaceae</taxon>
        <taxon>Rauvolfioideae</taxon>
        <taxon>Vinceae</taxon>
        <taxon>Catharanthinae</taxon>
        <taxon>Catharanthus</taxon>
    </lineage>
</organism>
<keyword evidence="2" id="KW-1185">Reference proteome</keyword>